<reference evidence="1 2" key="1">
    <citation type="submission" date="2017-05" db="EMBL/GenBank/DDBJ databases">
        <authorList>
            <person name="Song R."/>
            <person name="Chenine A.L."/>
            <person name="Ruprecht R.M."/>
        </authorList>
    </citation>
    <scope>NUCLEOTIDE SEQUENCE [LARGE SCALE GENOMIC DNA]</scope>
    <source>
        <strain evidence="1 2">CECT 8663</strain>
    </source>
</reference>
<dbReference type="AlphaFoldDB" id="A0A238L5S9"/>
<dbReference type="EMBL" id="FXYH01000030">
    <property type="protein sequence ID" value="SMX50347.1"/>
    <property type="molecule type" value="Genomic_DNA"/>
</dbReference>
<gene>
    <name evidence="1" type="ORF">PEV8663_04604</name>
</gene>
<dbReference type="SUPFAM" id="SSF52540">
    <property type="entry name" value="P-loop containing nucleoside triphosphate hydrolases"/>
    <property type="match status" value="1"/>
</dbReference>
<evidence type="ECO:0008006" key="3">
    <source>
        <dbReference type="Google" id="ProtNLM"/>
    </source>
</evidence>
<proteinExistence type="predicted"/>
<name>A0A238L5S9_9RHOB</name>
<dbReference type="Pfam" id="PF13469">
    <property type="entry name" value="Sulfotransfer_3"/>
    <property type="match status" value="1"/>
</dbReference>
<accession>A0A238L5S9</accession>
<dbReference type="Proteomes" id="UP000220836">
    <property type="component" value="Unassembled WGS sequence"/>
</dbReference>
<dbReference type="InterPro" id="IPR027417">
    <property type="entry name" value="P-loop_NTPase"/>
</dbReference>
<keyword evidence="2" id="KW-1185">Reference proteome</keyword>
<dbReference type="RefSeq" id="WP_170125974.1">
    <property type="nucleotide sequence ID" value="NZ_CBDIHF020000005.1"/>
</dbReference>
<evidence type="ECO:0000313" key="2">
    <source>
        <dbReference type="Proteomes" id="UP000220836"/>
    </source>
</evidence>
<protein>
    <recommendedName>
        <fullName evidence="3">Sulfotransferase domain protein</fullName>
    </recommendedName>
</protein>
<sequence>MEPASSPPNSPRNLIILALRRSGTTALWRTLRQDPGQTCYDEPFSMLLRDLSANNHKHTWDEFLALRDRDPAAWAACFAPIPRPEEVTPGLTPDQAAYLRYLCADGPVALDETRMTAKLPAIAQVQPDAVVLHLYRHPAAFVSSHMIASQNKAPLRQKLHQIGFFLRPSYFDSWGMEQLYRDPILPKTKALMQTAGVIAPRATAPAIHKLMAMWLASRRTLERDGSALYGERFISLSFEDFCARPQAHLDRIYALADRPPLTFDTSKLHSADPGFRPGDPRWRRAAQAVGFSEAELALFFPQS</sequence>
<organism evidence="1 2">
    <name type="scientific">Pelagimonas varians</name>
    <dbReference type="NCBI Taxonomy" id="696760"/>
    <lineage>
        <taxon>Bacteria</taxon>
        <taxon>Pseudomonadati</taxon>
        <taxon>Pseudomonadota</taxon>
        <taxon>Alphaproteobacteria</taxon>
        <taxon>Rhodobacterales</taxon>
        <taxon>Roseobacteraceae</taxon>
        <taxon>Pelagimonas</taxon>
    </lineage>
</organism>
<dbReference type="Gene3D" id="3.40.50.300">
    <property type="entry name" value="P-loop containing nucleotide triphosphate hydrolases"/>
    <property type="match status" value="1"/>
</dbReference>
<evidence type="ECO:0000313" key="1">
    <source>
        <dbReference type="EMBL" id="SMX50347.1"/>
    </source>
</evidence>